<dbReference type="NCBIfam" id="NF008097">
    <property type="entry name" value="PRK10839.1"/>
    <property type="match status" value="1"/>
</dbReference>
<comment type="function">
    <text evidence="5">Responsible for synthesis of pseudouridine from uracil-516 in 16S ribosomal RNA.</text>
</comment>
<organism evidence="9 10">
    <name type="scientific">Izhakiella capsodis</name>
    <dbReference type="NCBI Taxonomy" id="1367852"/>
    <lineage>
        <taxon>Bacteria</taxon>
        <taxon>Pseudomonadati</taxon>
        <taxon>Pseudomonadota</taxon>
        <taxon>Gammaproteobacteria</taxon>
        <taxon>Enterobacterales</taxon>
        <taxon>Erwiniaceae</taxon>
        <taxon>Izhakiella</taxon>
    </lineage>
</organism>
<dbReference type="GO" id="GO:0160136">
    <property type="term" value="F:16S rRNA pseudouridine(516) synthase activity"/>
    <property type="evidence" value="ECO:0007669"/>
    <property type="project" value="UniProtKB-EC"/>
</dbReference>
<evidence type="ECO:0000313" key="10">
    <source>
        <dbReference type="Proteomes" id="UP000242222"/>
    </source>
</evidence>
<dbReference type="InterPro" id="IPR006145">
    <property type="entry name" value="PsdUridine_synth_RsuA/RluA"/>
</dbReference>
<dbReference type="Pfam" id="PF00849">
    <property type="entry name" value="PseudoU_synth_2"/>
    <property type="match status" value="1"/>
</dbReference>
<evidence type="ECO:0000256" key="1">
    <source>
        <dbReference type="ARBA" id="ARBA00008348"/>
    </source>
</evidence>
<feature type="domain" description="RNA-binding S4" evidence="8">
    <location>
        <begin position="1"/>
        <end position="59"/>
    </location>
</feature>
<keyword evidence="3 7" id="KW-0413">Isomerase</keyword>
<name>A0A1I4Y0M6_9GAMM</name>
<dbReference type="AlphaFoldDB" id="A0A1I4Y0M6"/>
<evidence type="ECO:0000256" key="4">
    <source>
        <dbReference type="ARBA" id="ARBA00036749"/>
    </source>
</evidence>
<dbReference type="Proteomes" id="UP000242222">
    <property type="component" value="Unassembled WGS sequence"/>
</dbReference>
<evidence type="ECO:0000256" key="6">
    <source>
        <dbReference type="PROSITE-ProRule" id="PRU00182"/>
    </source>
</evidence>
<dbReference type="CDD" id="cd00165">
    <property type="entry name" value="S4"/>
    <property type="match status" value="1"/>
</dbReference>
<accession>A0A1I4Y0M6</accession>
<dbReference type="PANTHER" id="PTHR47683">
    <property type="entry name" value="PSEUDOURIDINE SYNTHASE FAMILY PROTEIN-RELATED"/>
    <property type="match status" value="1"/>
</dbReference>
<keyword evidence="10" id="KW-1185">Reference proteome</keyword>
<dbReference type="GO" id="GO:0005829">
    <property type="term" value="C:cytosol"/>
    <property type="evidence" value="ECO:0007669"/>
    <property type="project" value="UniProtKB-ARBA"/>
</dbReference>
<keyword evidence="2 6" id="KW-0694">RNA-binding</keyword>
<dbReference type="InterPro" id="IPR018496">
    <property type="entry name" value="PsdUridine_synth_RsuA/RluB_CS"/>
</dbReference>
<dbReference type="InterPro" id="IPR002942">
    <property type="entry name" value="S4_RNA-bd"/>
</dbReference>
<dbReference type="InterPro" id="IPR020103">
    <property type="entry name" value="PsdUridine_synth_cat_dom_sf"/>
</dbReference>
<dbReference type="OrthoDB" id="9807213at2"/>
<proteinExistence type="inferred from homology"/>
<evidence type="ECO:0000256" key="2">
    <source>
        <dbReference type="ARBA" id="ARBA00022884"/>
    </source>
</evidence>
<evidence type="ECO:0000256" key="5">
    <source>
        <dbReference type="ARBA" id="ARBA00037590"/>
    </source>
</evidence>
<dbReference type="SMART" id="SM00363">
    <property type="entry name" value="S4"/>
    <property type="match status" value="1"/>
</dbReference>
<dbReference type="PROSITE" id="PS50889">
    <property type="entry name" value="S4"/>
    <property type="match status" value="1"/>
</dbReference>
<dbReference type="InterPro" id="IPR036986">
    <property type="entry name" value="S4_RNA-bd_sf"/>
</dbReference>
<dbReference type="RefSeq" id="WP_092877494.1">
    <property type="nucleotide sequence ID" value="NZ_FOVC01000005.1"/>
</dbReference>
<dbReference type="Gene3D" id="3.30.70.1560">
    <property type="entry name" value="Alpha-L RNA-binding motif"/>
    <property type="match status" value="1"/>
</dbReference>
<dbReference type="InterPro" id="IPR042092">
    <property type="entry name" value="PsdUridine_s_RsuA/RluB/E/F_cat"/>
</dbReference>
<dbReference type="InterPro" id="IPR000748">
    <property type="entry name" value="PsdUridine_synth_RsuA/RluB/E/F"/>
</dbReference>
<dbReference type="InterPro" id="IPR050343">
    <property type="entry name" value="RsuA_PseudoU_synthase"/>
</dbReference>
<evidence type="ECO:0000259" key="8">
    <source>
        <dbReference type="SMART" id="SM00363"/>
    </source>
</evidence>
<evidence type="ECO:0000256" key="3">
    <source>
        <dbReference type="ARBA" id="ARBA00023235"/>
    </source>
</evidence>
<dbReference type="PROSITE" id="PS01149">
    <property type="entry name" value="PSI_RSU"/>
    <property type="match status" value="1"/>
</dbReference>
<reference evidence="10" key="1">
    <citation type="submission" date="2016-10" db="EMBL/GenBank/DDBJ databases">
        <authorList>
            <person name="Varghese N."/>
            <person name="Submissions S."/>
        </authorList>
    </citation>
    <scope>NUCLEOTIDE SEQUENCE [LARGE SCALE GENOMIC DNA]</scope>
    <source>
        <strain evidence="10">N6PO6</strain>
    </source>
</reference>
<dbReference type="PANTHER" id="PTHR47683:SF4">
    <property type="entry name" value="PSEUDOURIDINE SYNTHASE"/>
    <property type="match status" value="1"/>
</dbReference>
<dbReference type="InterPro" id="IPR020094">
    <property type="entry name" value="TruA/RsuA/RluB/E/F_N"/>
</dbReference>
<protein>
    <recommendedName>
        <fullName evidence="7">Pseudouridine synthase</fullName>
        <ecNumber evidence="7">5.4.99.-</ecNumber>
    </recommendedName>
</protein>
<dbReference type="EMBL" id="FOVC01000005">
    <property type="protein sequence ID" value="SFN31622.1"/>
    <property type="molecule type" value="Genomic_DNA"/>
</dbReference>
<dbReference type="EC" id="5.4.99.-" evidence="7"/>
<dbReference type="Pfam" id="PF01479">
    <property type="entry name" value="S4"/>
    <property type="match status" value="1"/>
</dbReference>
<evidence type="ECO:0000313" key="9">
    <source>
        <dbReference type="EMBL" id="SFN31622.1"/>
    </source>
</evidence>
<dbReference type="NCBIfam" id="TIGR00093">
    <property type="entry name" value="pseudouridine synthase"/>
    <property type="match status" value="1"/>
</dbReference>
<dbReference type="SUPFAM" id="SSF55120">
    <property type="entry name" value="Pseudouridine synthase"/>
    <property type="match status" value="1"/>
</dbReference>
<comment type="similarity">
    <text evidence="1 7">Belongs to the pseudouridine synthase RsuA family.</text>
</comment>
<dbReference type="Gene3D" id="3.30.70.580">
    <property type="entry name" value="Pseudouridine synthase I, catalytic domain, N-terminal subdomain"/>
    <property type="match status" value="1"/>
</dbReference>
<dbReference type="GO" id="GO:0000455">
    <property type="term" value="P:enzyme-directed rRNA pseudouridine synthesis"/>
    <property type="evidence" value="ECO:0007669"/>
    <property type="project" value="UniProtKB-ARBA"/>
</dbReference>
<dbReference type="Gene3D" id="3.10.290.10">
    <property type="entry name" value="RNA-binding S4 domain"/>
    <property type="match status" value="1"/>
</dbReference>
<dbReference type="CDD" id="cd02553">
    <property type="entry name" value="PseudoU_synth_RsuA"/>
    <property type="match status" value="1"/>
</dbReference>
<dbReference type="STRING" id="1367852.SAMN05216516_105131"/>
<dbReference type="GO" id="GO:0003723">
    <property type="term" value="F:RNA binding"/>
    <property type="evidence" value="ECO:0007669"/>
    <property type="project" value="UniProtKB-KW"/>
</dbReference>
<dbReference type="FunFam" id="3.30.70.1560:FF:000001">
    <property type="entry name" value="Pseudouridine synthase"/>
    <property type="match status" value="1"/>
</dbReference>
<dbReference type="SUPFAM" id="SSF55174">
    <property type="entry name" value="Alpha-L RNA-binding motif"/>
    <property type="match status" value="1"/>
</dbReference>
<sequence length="236" mass="26742">MRLDKFLSQQLEISRAIAGRELRARRVTVDGETVRDGAFKLHPEHQVEYDGNLLQQQVGPRYFMLNKPQGYVCSTEDTDHPTVLFFLQEPAVGKLHSAGRLDIDTTGLVLMTDDGQWSHRITSPRYHCDKTYLVTLKSLLIGDEVAKFFSGIQLHGEKHQTKPARLEVLSERQVRLTISEGRYHQVKRMFAAVGNHVEALHRERIGGIVLDETLAPGEYRKLSEEEIASVGLAREA</sequence>
<gene>
    <name evidence="9" type="ORF">SAMN05216516_105131</name>
</gene>
<comment type="catalytic activity">
    <reaction evidence="4">
        <text>uridine(516) in 16S rRNA = pseudouridine(516) in 16S rRNA</text>
        <dbReference type="Rhea" id="RHEA:38867"/>
        <dbReference type="Rhea" id="RHEA-COMP:10089"/>
        <dbReference type="Rhea" id="RHEA-COMP:10090"/>
        <dbReference type="ChEBI" id="CHEBI:65314"/>
        <dbReference type="ChEBI" id="CHEBI:65315"/>
        <dbReference type="EC" id="5.4.99.19"/>
    </reaction>
</comment>
<evidence type="ECO:0000256" key="7">
    <source>
        <dbReference type="RuleBase" id="RU003887"/>
    </source>
</evidence>